<dbReference type="Gene3D" id="1.10.10.10">
    <property type="entry name" value="Winged helix-like DNA-binding domain superfamily/Winged helix DNA-binding domain"/>
    <property type="match status" value="1"/>
</dbReference>
<keyword evidence="3" id="KW-0963">Cytoplasm</keyword>
<protein>
    <submittedName>
        <fullName evidence="12">Transcriptional repressor</fullName>
    </submittedName>
</protein>
<sequence>MLHQRGLRVTVPRLLVLGVIATHPHVDAGYVARTLRHRGLSRQTVYGNLDALVAAKLLRRVEPADSAALYELRIEGDDHHHLMCRHCRRLFDTAIVPGVDLTPTGSQAPGFRVDGVDVFFWGVCGDCAAERTRVDDPTRSDPASPARGLIGSDGGTRPS</sequence>
<keyword evidence="4" id="KW-0678">Repressor</keyword>
<evidence type="ECO:0000256" key="1">
    <source>
        <dbReference type="ARBA" id="ARBA00004496"/>
    </source>
</evidence>
<evidence type="ECO:0000313" key="13">
    <source>
        <dbReference type="Proteomes" id="UP000825228"/>
    </source>
</evidence>
<dbReference type="Proteomes" id="UP000825228">
    <property type="component" value="Unassembled WGS sequence"/>
</dbReference>
<dbReference type="InterPro" id="IPR002481">
    <property type="entry name" value="FUR"/>
</dbReference>
<evidence type="ECO:0000256" key="10">
    <source>
        <dbReference type="ARBA" id="ARBA00023163"/>
    </source>
</evidence>
<evidence type="ECO:0000256" key="7">
    <source>
        <dbReference type="ARBA" id="ARBA00023004"/>
    </source>
</evidence>
<evidence type="ECO:0000256" key="9">
    <source>
        <dbReference type="ARBA" id="ARBA00023125"/>
    </source>
</evidence>
<keyword evidence="13" id="KW-1185">Reference proteome</keyword>
<dbReference type="CDD" id="cd07153">
    <property type="entry name" value="Fur_like"/>
    <property type="match status" value="1"/>
</dbReference>
<gene>
    <name evidence="12" type="ORF">HQ603_18600</name>
</gene>
<evidence type="ECO:0000313" key="12">
    <source>
        <dbReference type="EMBL" id="MBY6368762.1"/>
    </source>
</evidence>
<keyword evidence="5" id="KW-0479">Metal-binding</keyword>
<dbReference type="Gene3D" id="3.30.1490.190">
    <property type="match status" value="1"/>
</dbReference>
<evidence type="ECO:0000256" key="3">
    <source>
        <dbReference type="ARBA" id="ARBA00022490"/>
    </source>
</evidence>
<evidence type="ECO:0000256" key="8">
    <source>
        <dbReference type="ARBA" id="ARBA00023015"/>
    </source>
</evidence>
<evidence type="ECO:0000256" key="6">
    <source>
        <dbReference type="ARBA" id="ARBA00022833"/>
    </source>
</evidence>
<comment type="subcellular location">
    <subcellularLocation>
        <location evidence="1">Cytoplasm</location>
    </subcellularLocation>
</comment>
<name>A0ABS7P8K8_9NOCA</name>
<evidence type="ECO:0000256" key="4">
    <source>
        <dbReference type="ARBA" id="ARBA00022491"/>
    </source>
</evidence>
<dbReference type="PANTHER" id="PTHR33202:SF18">
    <property type="entry name" value="TRANSCRIPTIONAL REGULATOR FURA"/>
    <property type="match status" value="1"/>
</dbReference>
<comment type="similarity">
    <text evidence="2">Belongs to the Fur family.</text>
</comment>
<dbReference type="InterPro" id="IPR036388">
    <property type="entry name" value="WH-like_DNA-bd_sf"/>
</dbReference>
<keyword evidence="9" id="KW-0238">DNA-binding</keyword>
<evidence type="ECO:0000256" key="5">
    <source>
        <dbReference type="ARBA" id="ARBA00022723"/>
    </source>
</evidence>
<organism evidence="12 13">
    <name type="scientific">Rhodococcoides corynebacterioides</name>
    <dbReference type="NCBI Taxonomy" id="53972"/>
    <lineage>
        <taxon>Bacteria</taxon>
        <taxon>Bacillati</taxon>
        <taxon>Actinomycetota</taxon>
        <taxon>Actinomycetes</taxon>
        <taxon>Mycobacteriales</taxon>
        <taxon>Nocardiaceae</taxon>
        <taxon>Rhodococcoides</taxon>
    </lineage>
</organism>
<proteinExistence type="inferred from homology"/>
<dbReference type="EMBL" id="JABUBU010000039">
    <property type="protein sequence ID" value="MBY6368762.1"/>
    <property type="molecule type" value="Genomic_DNA"/>
</dbReference>
<keyword evidence="8" id="KW-0805">Transcription regulation</keyword>
<dbReference type="InterPro" id="IPR043135">
    <property type="entry name" value="Fur_C"/>
</dbReference>
<accession>A0ABS7P8K8</accession>
<comment type="caution">
    <text evidence="12">The sequence shown here is derived from an EMBL/GenBank/DDBJ whole genome shotgun (WGS) entry which is preliminary data.</text>
</comment>
<keyword evidence="6" id="KW-0862">Zinc</keyword>
<feature type="region of interest" description="Disordered" evidence="11">
    <location>
        <begin position="133"/>
        <end position="159"/>
    </location>
</feature>
<dbReference type="PANTHER" id="PTHR33202">
    <property type="entry name" value="ZINC UPTAKE REGULATION PROTEIN"/>
    <property type="match status" value="1"/>
</dbReference>
<keyword evidence="7" id="KW-0408">Iron</keyword>
<reference evidence="12 13" key="1">
    <citation type="submission" date="2020-06" db="EMBL/GenBank/DDBJ databases">
        <title>Taxonomy, biology and ecology of Rhodococcus bacteria occurring in California pistachio and other woody hosts as revealed by genome sequence analyses.</title>
        <authorList>
            <person name="Gai Y."/>
            <person name="Riely B."/>
        </authorList>
    </citation>
    <scope>NUCLEOTIDE SEQUENCE [LARGE SCALE GENOMIC DNA]</scope>
    <source>
        <strain evidence="12 13">BP-281</strain>
    </source>
</reference>
<evidence type="ECO:0000256" key="11">
    <source>
        <dbReference type="SAM" id="MobiDB-lite"/>
    </source>
</evidence>
<dbReference type="Pfam" id="PF01475">
    <property type="entry name" value="FUR"/>
    <property type="match status" value="1"/>
</dbReference>
<dbReference type="InterPro" id="IPR036390">
    <property type="entry name" value="WH_DNA-bd_sf"/>
</dbReference>
<evidence type="ECO:0000256" key="2">
    <source>
        <dbReference type="ARBA" id="ARBA00007957"/>
    </source>
</evidence>
<dbReference type="SUPFAM" id="SSF46785">
    <property type="entry name" value="Winged helix' DNA-binding domain"/>
    <property type="match status" value="1"/>
</dbReference>
<keyword evidence="10" id="KW-0804">Transcription</keyword>